<evidence type="ECO:0000313" key="1">
    <source>
        <dbReference type="EMBL" id="GAA3533510.1"/>
    </source>
</evidence>
<protein>
    <submittedName>
        <fullName evidence="1">Uncharacterized protein</fullName>
    </submittedName>
</protein>
<proteinExistence type="predicted"/>
<name>A0ABP6VET3_9GAMM</name>
<evidence type="ECO:0000313" key="2">
    <source>
        <dbReference type="Proteomes" id="UP001500795"/>
    </source>
</evidence>
<keyword evidence="2" id="KW-1185">Reference proteome</keyword>
<gene>
    <name evidence="1" type="ORF">GCM10022394_11230</name>
</gene>
<dbReference type="Proteomes" id="UP001500795">
    <property type="component" value="Unassembled WGS sequence"/>
</dbReference>
<accession>A0ABP6VET3</accession>
<organism evidence="1 2">
    <name type="scientific">Zobellella aerophila</name>
    <dbReference type="NCBI Taxonomy" id="870480"/>
    <lineage>
        <taxon>Bacteria</taxon>
        <taxon>Pseudomonadati</taxon>
        <taxon>Pseudomonadota</taxon>
        <taxon>Gammaproteobacteria</taxon>
        <taxon>Aeromonadales</taxon>
        <taxon>Aeromonadaceae</taxon>
        <taxon>Zobellella</taxon>
    </lineage>
</organism>
<comment type="caution">
    <text evidence="1">The sequence shown here is derived from an EMBL/GenBank/DDBJ whole genome shotgun (WGS) entry which is preliminary data.</text>
</comment>
<reference evidence="2" key="1">
    <citation type="journal article" date="2019" name="Int. J. Syst. Evol. Microbiol.">
        <title>The Global Catalogue of Microorganisms (GCM) 10K type strain sequencing project: providing services to taxonomists for standard genome sequencing and annotation.</title>
        <authorList>
            <consortium name="The Broad Institute Genomics Platform"/>
            <consortium name="The Broad Institute Genome Sequencing Center for Infectious Disease"/>
            <person name="Wu L."/>
            <person name="Ma J."/>
        </authorList>
    </citation>
    <scope>NUCLEOTIDE SEQUENCE [LARGE SCALE GENOMIC DNA]</scope>
    <source>
        <strain evidence="2">JCM 17110</strain>
    </source>
</reference>
<sequence length="61" mass="6494">MTGHFVDYAGSVFAYGGHHKMMGHQAVRKMLVNKPAMVAQIAMGSSGSLVFQGGDHYHTGS</sequence>
<dbReference type="EMBL" id="BAABCX010000001">
    <property type="protein sequence ID" value="GAA3533510.1"/>
    <property type="molecule type" value="Genomic_DNA"/>
</dbReference>